<reference evidence="5 6" key="1">
    <citation type="submission" date="2024-05" db="EMBL/GenBank/DDBJ databases">
        <authorList>
            <person name="Wallberg A."/>
        </authorList>
    </citation>
    <scope>NUCLEOTIDE SEQUENCE [LARGE SCALE GENOMIC DNA]</scope>
</reference>
<comment type="caution">
    <text evidence="5">The sequence shown here is derived from an EMBL/GenBank/DDBJ whole genome shotgun (WGS) entry which is preliminary data.</text>
</comment>
<evidence type="ECO:0000256" key="2">
    <source>
        <dbReference type="ARBA" id="ARBA00023043"/>
    </source>
</evidence>
<evidence type="ECO:0000313" key="6">
    <source>
        <dbReference type="Proteomes" id="UP001497623"/>
    </source>
</evidence>
<feature type="chain" id="PRO_5043416219" evidence="4">
    <location>
        <begin position="19"/>
        <end position="252"/>
    </location>
</feature>
<keyword evidence="2 3" id="KW-0040">ANK repeat</keyword>
<keyword evidence="6" id="KW-1185">Reference proteome</keyword>
<dbReference type="PANTHER" id="PTHR24126">
    <property type="entry name" value="ANKYRIN REPEAT, PH AND SEC7 DOMAIN CONTAINING PROTEIN SECG-RELATED"/>
    <property type="match status" value="1"/>
</dbReference>
<evidence type="ECO:0000256" key="4">
    <source>
        <dbReference type="SAM" id="SignalP"/>
    </source>
</evidence>
<organism evidence="5 6">
    <name type="scientific">Meganyctiphanes norvegica</name>
    <name type="common">Northern krill</name>
    <name type="synonym">Thysanopoda norvegica</name>
    <dbReference type="NCBI Taxonomy" id="48144"/>
    <lineage>
        <taxon>Eukaryota</taxon>
        <taxon>Metazoa</taxon>
        <taxon>Ecdysozoa</taxon>
        <taxon>Arthropoda</taxon>
        <taxon>Crustacea</taxon>
        <taxon>Multicrustacea</taxon>
        <taxon>Malacostraca</taxon>
        <taxon>Eumalacostraca</taxon>
        <taxon>Eucarida</taxon>
        <taxon>Euphausiacea</taxon>
        <taxon>Euphausiidae</taxon>
        <taxon>Meganyctiphanes</taxon>
    </lineage>
</organism>
<dbReference type="InterPro" id="IPR036770">
    <property type="entry name" value="Ankyrin_rpt-contain_sf"/>
</dbReference>
<sequence>MCFSTALWLLVILGSVLGNSEKDLWQAAQDGDLERVNKELGKGTSPLWQNPAVKGMTAIHAASEMNNVDIVKALLDAGVDIDLQDKGGCTALYWAAVSSSQAVATMLIQRGANVDLPDDEGQTPLIVSIYSFDDNAINTVKVLLDGKANVNLVEDGDWTALHVAAELDKADIVQALLQKGADTKAKSKEGLTPGALAKQQGYSELGNNIDNFTGVPVMPTPPSAAKPTQSGQKFQQNVLMMVFICGVVMPIL</sequence>
<evidence type="ECO:0000313" key="5">
    <source>
        <dbReference type="EMBL" id="CAL4201706.1"/>
    </source>
</evidence>
<evidence type="ECO:0000256" key="1">
    <source>
        <dbReference type="ARBA" id="ARBA00022737"/>
    </source>
</evidence>
<dbReference type="PRINTS" id="PR01415">
    <property type="entry name" value="ANKYRIN"/>
</dbReference>
<dbReference type="SUPFAM" id="SSF48403">
    <property type="entry name" value="Ankyrin repeat"/>
    <property type="match status" value="1"/>
</dbReference>
<feature type="repeat" description="ANK" evidence="3">
    <location>
        <begin position="156"/>
        <end position="188"/>
    </location>
</feature>
<dbReference type="AlphaFoldDB" id="A0AAV2SHD8"/>
<dbReference type="SMART" id="SM00248">
    <property type="entry name" value="ANK"/>
    <property type="match status" value="4"/>
</dbReference>
<dbReference type="Gene3D" id="1.25.40.20">
    <property type="entry name" value="Ankyrin repeat-containing domain"/>
    <property type="match status" value="2"/>
</dbReference>
<dbReference type="EMBL" id="CAXKWB010077614">
    <property type="protein sequence ID" value="CAL4201706.1"/>
    <property type="molecule type" value="Genomic_DNA"/>
</dbReference>
<dbReference type="PANTHER" id="PTHR24126:SF14">
    <property type="entry name" value="ANK_REP_REGION DOMAIN-CONTAINING PROTEIN"/>
    <property type="match status" value="1"/>
</dbReference>
<dbReference type="InterPro" id="IPR002110">
    <property type="entry name" value="Ankyrin_rpt"/>
</dbReference>
<feature type="repeat" description="ANK" evidence="3">
    <location>
        <begin position="87"/>
        <end position="119"/>
    </location>
</feature>
<dbReference type="Proteomes" id="UP001497623">
    <property type="component" value="Unassembled WGS sequence"/>
</dbReference>
<keyword evidence="1" id="KW-0677">Repeat</keyword>
<dbReference type="PROSITE" id="PS50088">
    <property type="entry name" value="ANK_REPEAT"/>
    <property type="match status" value="3"/>
</dbReference>
<feature type="signal peptide" evidence="4">
    <location>
        <begin position="1"/>
        <end position="18"/>
    </location>
</feature>
<evidence type="ECO:0000256" key="3">
    <source>
        <dbReference type="PROSITE-ProRule" id="PRU00023"/>
    </source>
</evidence>
<gene>
    <name evidence="5" type="ORF">MNOR_LOCUS37625</name>
</gene>
<dbReference type="Pfam" id="PF00023">
    <property type="entry name" value="Ank"/>
    <property type="match status" value="1"/>
</dbReference>
<dbReference type="PROSITE" id="PS50297">
    <property type="entry name" value="ANK_REP_REGION"/>
    <property type="match status" value="3"/>
</dbReference>
<keyword evidence="4" id="KW-0732">Signal</keyword>
<feature type="repeat" description="ANK" evidence="3">
    <location>
        <begin position="54"/>
        <end position="86"/>
    </location>
</feature>
<dbReference type="Pfam" id="PF12796">
    <property type="entry name" value="Ank_2"/>
    <property type="match status" value="1"/>
</dbReference>
<protein>
    <submittedName>
        <fullName evidence="5">Uncharacterized protein</fullName>
    </submittedName>
</protein>
<accession>A0AAV2SHD8</accession>
<name>A0AAV2SHD8_MEGNR</name>
<proteinExistence type="predicted"/>